<dbReference type="EMBL" id="RFFJ01000041">
    <property type="protein sequence ID" value="RMI41835.1"/>
    <property type="molecule type" value="Genomic_DNA"/>
</dbReference>
<dbReference type="GO" id="GO:0003700">
    <property type="term" value="F:DNA-binding transcription factor activity"/>
    <property type="evidence" value="ECO:0007669"/>
    <property type="project" value="InterPro"/>
</dbReference>
<dbReference type="InterPro" id="IPR036388">
    <property type="entry name" value="WH-like_DNA-bd_sf"/>
</dbReference>
<keyword evidence="3" id="KW-0804">Transcription</keyword>
<keyword evidence="2" id="KW-0238">DNA-binding</keyword>
<dbReference type="Pfam" id="PF19361">
    <property type="entry name" value="DUF5937"/>
    <property type="match status" value="1"/>
</dbReference>
<dbReference type="SUPFAM" id="SSF46785">
    <property type="entry name" value="Winged helix' DNA-binding domain"/>
    <property type="match status" value="1"/>
</dbReference>
<dbReference type="InterPro" id="IPR011991">
    <property type="entry name" value="ArsR-like_HTH"/>
</dbReference>
<dbReference type="CDD" id="cd00090">
    <property type="entry name" value="HTH_ARSR"/>
    <property type="match status" value="1"/>
</dbReference>
<protein>
    <submittedName>
        <fullName evidence="5">ArsR family transcriptional regulator</fullName>
    </submittedName>
</protein>
<dbReference type="InterPro" id="IPR045981">
    <property type="entry name" value="DUF5937"/>
</dbReference>
<feature type="domain" description="HTH arsR-type" evidence="4">
    <location>
        <begin position="260"/>
        <end position="325"/>
    </location>
</feature>
<organism evidence="5 6">
    <name type="scientific">Streptomyces triticirhizae</name>
    <dbReference type="NCBI Taxonomy" id="2483353"/>
    <lineage>
        <taxon>Bacteria</taxon>
        <taxon>Bacillati</taxon>
        <taxon>Actinomycetota</taxon>
        <taxon>Actinomycetes</taxon>
        <taxon>Kitasatosporales</taxon>
        <taxon>Streptomycetaceae</taxon>
        <taxon>Streptomyces</taxon>
    </lineage>
</organism>
<keyword evidence="6" id="KW-1185">Reference proteome</keyword>
<dbReference type="AlphaFoldDB" id="A0A3M2M0D4"/>
<dbReference type="SMART" id="SM00418">
    <property type="entry name" value="HTH_ARSR"/>
    <property type="match status" value="1"/>
</dbReference>
<dbReference type="Gene3D" id="1.10.10.10">
    <property type="entry name" value="Winged helix-like DNA-binding domain superfamily/Winged helix DNA-binding domain"/>
    <property type="match status" value="1"/>
</dbReference>
<evidence type="ECO:0000256" key="3">
    <source>
        <dbReference type="ARBA" id="ARBA00023163"/>
    </source>
</evidence>
<sequence length="328" mass="35580">MGSVLTVRLTARDLTRVRLTYSPLFEAVISVRLVKEPAAHVLYRPWREQVAPRLAAARAAWAPLAELVPTPVVVLPGFLSEPRPSPVPDLAIELAALRALAPELVRRGTAALPRPWPPGLLALREDPASGLARLADAIEAYWELAIAPYWPRVRALLDDDLRHRARALAEGGMERLFNGLDPTVRWGDERLTVAHPRTDGIRRLGGRGLLLTPTAFGGDRVFSKVTPPWQPTLRYPARGVATLWERGRPRPPAPLAGVIGRSRALLLAELTTPASTGELAERTGLTAGGVSQHLTALRAAGLVTSHRVARRVLYARTAAGEALLHAPN</sequence>
<dbReference type="GO" id="GO:0003677">
    <property type="term" value="F:DNA binding"/>
    <property type="evidence" value="ECO:0007669"/>
    <property type="project" value="UniProtKB-KW"/>
</dbReference>
<evidence type="ECO:0000313" key="5">
    <source>
        <dbReference type="EMBL" id="RMI41835.1"/>
    </source>
</evidence>
<keyword evidence="1" id="KW-0805">Transcription regulation</keyword>
<comment type="caution">
    <text evidence="5">The sequence shown here is derived from an EMBL/GenBank/DDBJ whole genome shotgun (WGS) entry which is preliminary data.</text>
</comment>
<dbReference type="PANTHER" id="PTHR43132:SF6">
    <property type="entry name" value="HTH-TYPE TRANSCRIPTIONAL REPRESSOR CZRA"/>
    <property type="match status" value="1"/>
</dbReference>
<dbReference type="Proteomes" id="UP000278673">
    <property type="component" value="Unassembled WGS sequence"/>
</dbReference>
<dbReference type="Pfam" id="PF01022">
    <property type="entry name" value="HTH_5"/>
    <property type="match status" value="1"/>
</dbReference>
<reference evidence="5 6" key="1">
    <citation type="submission" date="2018-10" db="EMBL/GenBank/DDBJ databases">
        <title>Isolation, diversity and antifungal activity of actinobacteria from wheat.</title>
        <authorList>
            <person name="Han C."/>
        </authorList>
    </citation>
    <scope>NUCLEOTIDE SEQUENCE [LARGE SCALE GENOMIC DNA]</scope>
    <source>
        <strain evidence="5 6">NEAU-YY642</strain>
    </source>
</reference>
<dbReference type="RefSeq" id="WP_122183503.1">
    <property type="nucleotide sequence ID" value="NZ_RFFJ01000041.1"/>
</dbReference>
<evidence type="ECO:0000259" key="4">
    <source>
        <dbReference type="SMART" id="SM00418"/>
    </source>
</evidence>
<dbReference type="PANTHER" id="PTHR43132">
    <property type="entry name" value="ARSENICAL RESISTANCE OPERON REPRESSOR ARSR-RELATED"/>
    <property type="match status" value="1"/>
</dbReference>
<gene>
    <name evidence="5" type="ORF">EBN88_10240</name>
</gene>
<evidence type="ECO:0000256" key="1">
    <source>
        <dbReference type="ARBA" id="ARBA00023015"/>
    </source>
</evidence>
<dbReference type="InterPro" id="IPR051011">
    <property type="entry name" value="Metal_resp_trans_reg"/>
</dbReference>
<name>A0A3M2M0D4_9ACTN</name>
<evidence type="ECO:0000256" key="2">
    <source>
        <dbReference type="ARBA" id="ARBA00023125"/>
    </source>
</evidence>
<dbReference type="InterPro" id="IPR036390">
    <property type="entry name" value="WH_DNA-bd_sf"/>
</dbReference>
<accession>A0A3M2M0D4</accession>
<evidence type="ECO:0000313" key="6">
    <source>
        <dbReference type="Proteomes" id="UP000278673"/>
    </source>
</evidence>
<dbReference type="InterPro" id="IPR001845">
    <property type="entry name" value="HTH_ArsR_DNA-bd_dom"/>
</dbReference>
<proteinExistence type="predicted"/>